<dbReference type="Proteomes" id="UP000229278">
    <property type="component" value="Unassembled WGS sequence"/>
</dbReference>
<sequence>MVDFLPWSPIEAVLLDMGGTVLCSIYGSIITSGATWCLIGDAEQYRVSLMQASAEVVARTQAVKGTRQ</sequence>
<reference evidence="1 2" key="1">
    <citation type="submission" date="2017-10" db="EMBL/GenBank/DDBJ databases">
        <title>Novel microbial diversity and functional potential in the marine mammal oral microbiome.</title>
        <authorList>
            <person name="Dudek N.K."/>
            <person name="Sun C.L."/>
            <person name="Burstein D."/>
            <person name="Kantor R.S."/>
            <person name="Aliaga Goltsman D.S."/>
            <person name="Bik E.M."/>
            <person name="Thomas B.C."/>
            <person name="Banfield J.F."/>
            <person name="Relman D.A."/>
        </authorList>
    </citation>
    <scope>NUCLEOTIDE SEQUENCE [LARGE SCALE GENOMIC DNA]</scope>
    <source>
        <strain evidence="1">DOLJORAL78_50_517</strain>
    </source>
</reference>
<name>A0A2G6PG52_9GAMM</name>
<evidence type="ECO:0000313" key="2">
    <source>
        <dbReference type="Proteomes" id="UP000229278"/>
    </source>
</evidence>
<proteinExistence type="predicted"/>
<comment type="caution">
    <text evidence="1">The sequence shown here is derived from an EMBL/GenBank/DDBJ whole genome shotgun (WGS) entry which is preliminary data.</text>
</comment>
<dbReference type="EMBL" id="PDTV01000007">
    <property type="protein sequence ID" value="PIE83159.1"/>
    <property type="molecule type" value="Genomic_DNA"/>
</dbReference>
<gene>
    <name evidence="1" type="ORF">CSA09_03595</name>
</gene>
<protein>
    <submittedName>
        <fullName evidence="1">Uncharacterized protein</fullName>
    </submittedName>
</protein>
<dbReference type="AlphaFoldDB" id="A0A2G6PG52"/>
<accession>A0A2G6PG52</accession>
<evidence type="ECO:0000313" key="1">
    <source>
        <dbReference type="EMBL" id="PIE83159.1"/>
    </source>
</evidence>
<organism evidence="1 2">
    <name type="scientific">Candidatus Contendibacter odensensis</name>
    <dbReference type="NCBI Taxonomy" id="1400860"/>
    <lineage>
        <taxon>Bacteria</taxon>
        <taxon>Pseudomonadati</taxon>
        <taxon>Pseudomonadota</taxon>
        <taxon>Gammaproteobacteria</taxon>
        <taxon>Candidatus Competibacteraceae</taxon>
        <taxon>Candidatus Contendibacter</taxon>
    </lineage>
</organism>